<dbReference type="Gene3D" id="2.60.450.10">
    <property type="entry name" value="Lipopolysaccharide (LPS) transport protein A like domain"/>
    <property type="match status" value="1"/>
</dbReference>
<organism evidence="4 5">
    <name type="scientific">Thauera sinica</name>
    <dbReference type="NCBI Taxonomy" id="2665146"/>
    <lineage>
        <taxon>Bacteria</taxon>
        <taxon>Pseudomonadati</taxon>
        <taxon>Pseudomonadota</taxon>
        <taxon>Betaproteobacteria</taxon>
        <taxon>Rhodocyclales</taxon>
        <taxon>Zoogloeaceae</taxon>
        <taxon>Thauera</taxon>
    </lineage>
</organism>
<dbReference type="HAMAP" id="MF_01411">
    <property type="entry name" value="LPS_assembly_LptD"/>
    <property type="match status" value="1"/>
</dbReference>
<dbReference type="InterPro" id="IPR020889">
    <property type="entry name" value="LipoPS_assembly_LptD"/>
</dbReference>
<dbReference type="Pfam" id="PF04453">
    <property type="entry name" value="LptD"/>
    <property type="match status" value="1"/>
</dbReference>
<dbReference type="Pfam" id="PF19838">
    <property type="entry name" value="LptD_2"/>
    <property type="match status" value="1"/>
</dbReference>
<gene>
    <name evidence="4" type="ORF">ACFPTN_22925</name>
</gene>
<sequence length="783" mass="86458">ADGGGAAAGAGANGRRAAAARAAEQAPQRQEPPPSAKPAPAAAVPAGAGTDAARAQPTEAVARGATAVTALRLRGTRTVELVAEGDAELQRDDVLLTADTVTYREVTDQAIADGNVKLRQGTSVVTGPHAELVVGDQVGTFDSPSYSMTRTRPPLEPGDPPREVSGSGQADVMSLEGENHYRLQNATWSTCQARDPDWYIKARDLELDYDREVGSARGASVVFMDTPIFWMPWAEFPLVGRRQSGFLPPTFGVSTKTGVDISAPYYWNIAPNYDATIAPRFMSKRGVQIAGEFRYMGDSYRGESRVEWLPEDKMLGKERALGSLQHQQWLTPTLYGALDLNAVSDDRYFEDLSSRVAMASRVNLLRQGQLVYTGGGWWTASALMQSYQTLSPDPEVRNGSPYRRLPQLMLNAFRPDLAGGLTFALDSEYVRFEGPQDYQPDGTRVMAYPQLSLPIRGAAYFLTPKIGIHYTSYDLQRPQEVPGERDSITRTLPIFSIDSGLIFERDANFFGTNFTQTLEPRLYYLNVPYRRQADIPLFDTSRYDFGFAQIFSENRYTGGDRIGDANDLTAAVTTRLIDPATGAERIRALVGQRYYFEDQRVTAGEEPRTSRRADILGGLSGRLTRNTSIESLLQYNPNDSQTERFNVALRYQPEFGKALNASYRYARNLRSTDGTVGLRDVDLSGQWPLWGNWYGVGRVTHSLKEDRVTEAVGGLEYDGGCWVFRAAMHRYALDSNESNKAFFVQLELNDLASIGSSPLNLIKRSVPGYGKINDPTADRVFGN</sequence>
<accession>A0ABW1AYV3</accession>
<feature type="region of interest" description="Disordered" evidence="1">
    <location>
        <begin position="143"/>
        <end position="168"/>
    </location>
</feature>
<feature type="region of interest" description="Disordered" evidence="1">
    <location>
        <begin position="1"/>
        <end position="56"/>
    </location>
</feature>
<evidence type="ECO:0000259" key="2">
    <source>
        <dbReference type="Pfam" id="PF04453"/>
    </source>
</evidence>
<dbReference type="RefSeq" id="WP_385962303.1">
    <property type="nucleotide sequence ID" value="NZ_JBHSOG010000113.1"/>
</dbReference>
<dbReference type="EMBL" id="JBHSOG010000113">
    <property type="protein sequence ID" value="MFC5772246.1"/>
    <property type="molecule type" value="Genomic_DNA"/>
</dbReference>
<comment type="caution">
    <text evidence="4">The sequence shown here is derived from an EMBL/GenBank/DDBJ whole genome shotgun (WGS) entry which is preliminary data.</text>
</comment>
<dbReference type="Proteomes" id="UP001595974">
    <property type="component" value="Unassembled WGS sequence"/>
</dbReference>
<feature type="domain" description="LptD C-terminal" evidence="2">
    <location>
        <begin position="318"/>
        <end position="693"/>
    </location>
</feature>
<feature type="compositionally biased region" description="Gly residues" evidence="1">
    <location>
        <begin position="1"/>
        <end position="12"/>
    </location>
</feature>
<feature type="compositionally biased region" description="Low complexity" evidence="1">
    <location>
        <begin position="38"/>
        <end position="56"/>
    </location>
</feature>
<evidence type="ECO:0000259" key="3">
    <source>
        <dbReference type="Pfam" id="PF19838"/>
    </source>
</evidence>
<evidence type="ECO:0000313" key="4">
    <source>
        <dbReference type="EMBL" id="MFC5772246.1"/>
    </source>
</evidence>
<evidence type="ECO:0000313" key="5">
    <source>
        <dbReference type="Proteomes" id="UP001595974"/>
    </source>
</evidence>
<dbReference type="PANTHER" id="PTHR30189">
    <property type="entry name" value="LPS-ASSEMBLY PROTEIN"/>
    <property type="match status" value="1"/>
</dbReference>
<dbReference type="InterPro" id="IPR050218">
    <property type="entry name" value="LptD"/>
</dbReference>
<feature type="domain" description="LPS-assembly protein LptD central" evidence="3">
    <location>
        <begin position="219"/>
        <end position="296"/>
    </location>
</feature>
<reference evidence="5" key="1">
    <citation type="journal article" date="2019" name="Int. J. Syst. Evol. Microbiol.">
        <title>The Global Catalogue of Microorganisms (GCM) 10K type strain sequencing project: providing services to taxonomists for standard genome sequencing and annotation.</title>
        <authorList>
            <consortium name="The Broad Institute Genomics Platform"/>
            <consortium name="The Broad Institute Genome Sequencing Center for Infectious Disease"/>
            <person name="Wu L."/>
            <person name="Ma J."/>
        </authorList>
    </citation>
    <scope>NUCLEOTIDE SEQUENCE [LARGE SCALE GENOMIC DNA]</scope>
    <source>
        <strain evidence="5">SHR3</strain>
    </source>
</reference>
<feature type="compositionally biased region" description="Low complexity" evidence="1">
    <location>
        <begin position="13"/>
        <end position="23"/>
    </location>
</feature>
<keyword evidence="5" id="KW-1185">Reference proteome</keyword>
<feature type="non-terminal residue" evidence="4">
    <location>
        <position position="1"/>
    </location>
</feature>
<evidence type="ECO:0000256" key="1">
    <source>
        <dbReference type="SAM" id="MobiDB-lite"/>
    </source>
</evidence>
<name>A0ABW1AYV3_9RHOO</name>
<dbReference type="InterPro" id="IPR007543">
    <property type="entry name" value="LptD_C"/>
</dbReference>
<dbReference type="InterPro" id="IPR045659">
    <property type="entry name" value="LptD_2"/>
</dbReference>
<proteinExistence type="inferred from homology"/>
<dbReference type="PANTHER" id="PTHR30189:SF1">
    <property type="entry name" value="LPS-ASSEMBLY PROTEIN LPTD"/>
    <property type="match status" value="1"/>
</dbReference>
<protein>
    <submittedName>
        <fullName evidence="4">LPS-assembly protein LptD</fullName>
    </submittedName>
</protein>